<evidence type="ECO:0000313" key="2">
    <source>
        <dbReference type="Proteomes" id="UP001054252"/>
    </source>
</evidence>
<name>A0AAV5LU25_9ROSI</name>
<reference evidence="1 2" key="1">
    <citation type="journal article" date="2021" name="Commun. Biol.">
        <title>The genome of Shorea leprosula (Dipterocarpaceae) highlights the ecological relevance of drought in aseasonal tropical rainforests.</title>
        <authorList>
            <person name="Ng K.K.S."/>
            <person name="Kobayashi M.J."/>
            <person name="Fawcett J.A."/>
            <person name="Hatakeyama M."/>
            <person name="Paape T."/>
            <person name="Ng C.H."/>
            <person name="Ang C.C."/>
            <person name="Tnah L.H."/>
            <person name="Lee C.T."/>
            <person name="Nishiyama T."/>
            <person name="Sese J."/>
            <person name="O'Brien M.J."/>
            <person name="Copetti D."/>
            <person name="Mohd Noor M.I."/>
            <person name="Ong R.C."/>
            <person name="Putra M."/>
            <person name="Sireger I.Z."/>
            <person name="Indrioko S."/>
            <person name="Kosugi Y."/>
            <person name="Izuno A."/>
            <person name="Isagi Y."/>
            <person name="Lee S.L."/>
            <person name="Shimizu K.K."/>
        </authorList>
    </citation>
    <scope>NUCLEOTIDE SEQUENCE [LARGE SCALE GENOMIC DNA]</scope>
    <source>
        <strain evidence="1">214</strain>
    </source>
</reference>
<dbReference type="Proteomes" id="UP001054252">
    <property type="component" value="Unassembled WGS sequence"/>
</dbReference>
<accession>A0AAV5LU25</accession>
<dbReference type="EMBL" id="BPVZ01000143">
    <property type="protein sequence ID" value="GKV40604.1"/>
    <property type="molecule type" value="Genomic_DNA"/>
</dbReference>
<protein>
    <submittedName>
        <fullName evidence="1">Uncharacterized protein</fullName>
    </submittedName>
</protein>
<comment type="caution">
    <text evidence="1">The sequence shown here is derived from an EMBL/GenBank/DDBJ whole genome shotgun (WGS) entry which is preliminary data.</text>
</comment>
<keyword evidence="2" id="KW-1185">Reference proteome</keyword>
<organism evidence="1 2">
    <name type="scientific">Rubroshorea leprosula</name>
    <dbReference type="NCBI Taxonomy" id="152421"/>
    <lineage>
        <taxon>Eukaryota</taxon>
        <taxon>Viridiplantae</taxon>
        <taxon>Streptophyta</taxon>
        <taxon>Embryophyta</taxon>
        <taxon>Tracheophyta</taxon>
        <taxon>Spermatophyta</taxon>
        <taxon>Magnoliopsida</taxon>
        <taxon>eudicotyledons</taxon>
        <taxon>Gunneridae</taxon>
        <taxon>Pentapetalae</taxon>
        <taxon>rosids</taxon>
        <taxon>malvids</taxon>
        <taxon>Malvales</taxon>
        <taxon>Dipterocarpaceae</taxon>
        <taxon>Rubroshorea</taxon>
    </lineage>
</organism>
<proteinExistence type="predicted"/>
<gene>
    <name evidence="1" type="ORF">SLEP1_g48224</name>
</gene>
<dbReference type="AlphaFoldDB" id="A0AAV5LU25"/>
<sequence length="71" mass="8191">MVWMRWVVAVDKQGTEEAGGIPAGCWRESLAEQQRLARPCELSDGRRGLERCQTPEDSRGKENVAEMRWRM</sequence>
<evidence type="ECO:0000313" key="1">
    <source>
        <dbReference type="EMBL" id="GKV40604.1"/>
    </source>
</evidence>